<keyword evidence="3" id="KW-0804">Transcription</keyword>
<dbReference type="Proteomes" id="UP000256900">
    <property type="component" value="Unassembled WGS sequence"/>
</dbReference>
<evidence type="ECO:0000256" key="3">
    <source>
        <dbReference type="ARBA" id="ARBA00023163"/>
    </source>
</evidence>
<dbReference type="PRINTS" id="PR00038">
    <property type="entry name" value="HTHLUXR"/>
</dbReference>
<keyword evidence="1" id="KW-0805">Transcription regulation</keyword>
<reference evidence="5 6" key="1">
    <citation type="submission" date="2018-08" db="EMBL/GenBank/DDBJ databases">
        <title>Genomic Encyclopedia of Type Strains, Phase IV (KMG-IV): sequencing the most valuable type-strain genomes for metagenomic binning, comparative biology and taxonomic classification.</title>
        <authorList>
            <person name="Goeker M."/>
        </authorList>
    </citation>
    <scope>NUCLEOTIDE SEQUENCE [LARGE SCALE GENOMIC DNA]</scope>
    <source>
        <strain evidence="5 6">BW863</strain>
    </source>
</reference>
<keyword evidence="2" id="KW-0238">DNA-binding</keyword>
<sequence length="359" mass="40102">MSQTTGMTGNADKPLLRLNDREWFNRLGQVAKSIGSREFHHELVDLFGASIRHESCWIIRFSRATTPQVLFTHNVAEEVVSTYSHSYSEIDPFSDFWQDQGRAGVIMLAEAKASSMRTEAYSRIFLPNANISDEMSVFLPTVGNDCYGLFLEREQGQFSRSDVERARLVFPALEGCHRAHMSWMLANLHNGSDLELSGLANKPLLIQDRFGIDVYANDAWADAVAADGALTSLLGEFSACEHGQTRSLDGCVLKFEALRGDFPLAPHGRLFVLEPHNSSLRVAAEDFAAPVELTPRERDIFGLIMNGRTTGQIAQTLKISKGVIKNYKQRIYRKVNVDSERALVRKFAPSFRGVEAGAW</sequence>
<proteinExistence type="predicted"/>
<organism evidence="5 6">
    <name type="scientific">Methylovirgula ligni</name>
    <dbReference type="NCBI Taxonomy" id="569860"/>
    <lineage>
        <taxon>Bacteria</taxon>
        <taxon>Pseudomonadati</taxon>
        <taxon>Pseudomonadota</taxon>
        <taxon>Alphaproteobacteria</taxon>
        <taxon>Hyphomicrobiales</taxon>
        <taxon>Beijerinckiaceae</taxon>
        <taxon>Methylovirgula</taxon>
    </lineage>
</organism>
<dbReference type="CDD" id="cd06170">
    <property type="entry name" value="LuxR_C_like"/>
    <property type="match status" value="1"/>
</dbReference>
<gene>
    <name evidence="5" type="ORF">DES32_2093</name>
</gene>
<feature type="domain" description="HTH luxR-type" evidence="4">
    <location>
        <begin position="286"/>
        <end position="351"/>
    </location>
</feature>
<dbReference type="SUPFAM" id="SSF46894">
    <property type="entry name" value="C-terminal effector domain of the bipartite response regulators"/>
    <property type="match status" value="1"/>
</dbReference>
<evidence type="ECO:0000313" key="6">
    <source>
        <dbReference type="Proteomes" id="UP000256900"/>
    </source>
</evidence>
<dbReference type="Gene3D" id="1.10.10.10">
    <property type="entry name" value="Winged helix-like DNA-binding domain superfamily/Winged helix DNA-binding domain"/>
    <property type="match status" value="1"/>
</dbReference>
<dbReference type="InterPro" id="IPR036388">
    <property type="entry name" value="WH-like_DNA-bd_sf"/>
</dbReference>
<comment type="caution">
    <text evidence="5">The sequence shown here is derived from an EMBL/GenBank/DDBJ whole genome shotgun (WGS) entry which is preliminary data.</text>
</comment>
<evidence type="ECO:0000259" key="4">
    <source>
        <dbReference type="PROSITE" id="PS50043"/>
    </source>
</evidence>
<dbReference type="PANTHER" id="PTHR44688">
    <property type="entry name" value="DNA-BINDING TRANSCRIPTIONAL ACTIVATOR DEVR_DOSR"/>
    <property type="match status" value="1"/>
</dbReference>
<dbReference type="GO" id="GO:0006355">
    <property type="term" value="P:regulation of DNA-templated transcription"/>
    <property type="evidence" value="ECO:0007669"/>
    <property type="project" value="InterPro"/>
</dbReference>
<dbReference type="GO" id="GO:0003677">
    <property type="term" value="F:DNA binding"/>
    <property type="evidence" value="ECO:0007669"/>
    <property type="project" value="UniProtKB-KW"/>
</dbReference>
<name>A0A3D9YTX3_9HYPH</name>
<dbReference type="InterPro" id="IPR000792">
    <property type="entry name" value="Tscrpt_reg_LuxR_C"/>
</dbReference>
<dbReference type="RefSeq" id="WP_245411278.1">
    <property type="nucleotide sequence ID" value="NZ_CP025086.1"/>
</dbReference>
<keyword evidence="6" id="KW-1185">Reference proteome</keyword>
<evidence type="ECO:0000313" key="5">
    <source>
        <dbReference type="EMBL" id="REF86050.1"/>
    </source>
</evidence>
<evidence type="ECO:0000256" key="2">
    <source>
        <dbReference type="ARBA" id="ARBA00023125"/>
    </source>
</evidence>
<evidence type="ECO:0000256" key="1">
    <source>
        <dbReference type="ARBA" id="ARBA00023015"/>
    </source>
</evidence>
<dbReference type="EMBL" id="QUMO01000003">
    <property type="protein sequence ID" value="REF86050.1"/>
    <property type="molecule type" value="Genomic_DNA"/>
</dbReference>
<dbReference type="PANTHER" id="PTHR44688:SF16">
    <property type="entry name" value="DNA-BINDING TRANSCRIPTIONAL ACTIVATOR DEVR_DOSR"/>
    <property type="match status" value="1"/>
</dbReference>
<accession>A0A3D9YTX3</accession>
<protein>
    <submittedName>
        <fullName evidence="5">Regulatory LuxR family protein</fullName>
    </submittedName>
</protein>
<dbReference type="InterPro" id="IPR016032">
    <property type="entry name" value="Sig_transdc_resp-reg_C-effctor"/>
</dbReference>
<dbReference type="AlphaFoldDB" id="A0A3D9YTX3"/>
<dbReference type="SMART" id="SM00421">
    <property type="entry name" value="HTH_LUXR"/>
    <property type="match status" value="1"/>
</dbReference>
<dbReference type="Pfam" id="PF00196">
    <property type="entry name" value="GerE"/>
    <property type="match status" value="1"/>
</dbReference>
<dbReference type="PROSITE" id="PS50043">
    <property type="entry name" value="HTH_LUXR_2"/>
    <property type="match status" value="1"/>
</dbReference>